<name>A0ABY8JFK5_9BRAD</name>
<keyword evidence="3" id="KW-1185">Reference proteome</keyword>
<feature type="region of interest" description="Disordered" evidence="1">
    <location>
        <begin position="53"/>
        <end position="77"/>
    </location>
</feature>
<proteinExistence type="predicted"/>
<evidence type="ECO:0000313" key="3">
    <source>
        <dbReference type="Proteomes" id="UP001221546"/>
    </source>
</evidence>
<dbReference type="Proteomes" id="UP001221546">
    <property type="component" value="Chromosome"/>
</dbReference>
<organism evidence="2 3">
    <name type="scientific">Bradyrhizobium brasilense</name>
    <dbReference type="NCBI Taxonomy" id="1419277"/>
    <lineage>
        <taxon>Bacteria</taxon>
        <taxon>Pseudomonadati</taxon>
        <taxon>Pseudomonadota</taxon>
        <taxon>Alphaproteobacteria</taxon>
        <taxon>Hyphomicrobiales</taxon>
        <taxon>Nitrobacteraceae</taxon>
        <taxon>Bradyrhizobium</taxon>
    </lineage>
</organism>
<gene>
    <name evidence="2" type="ORF">QA636_35950</name>
</gene>
<evidence type="ECO:0000313" key="2">
    <source>
        <dbReference type="EMBL" id="WFU62778.1"/>
    </source>
</evidence>
<accession>A0ABY8JFK5</accession>
<dbReference type="RefSeq" id="WP_310885423.1">
    <property type="nucleotide sequence ID" value="NZ_CP121646.1"/>
</dbReference>
<sequence length="109" mass="12112">MLDARLRGRQHFLAQARGGYCEISVHLEMLRSSCEIVGSNQRMLRIGKREAVNSPTWHQAERTQPNESGTGIENTSSLVGKANSSITLKSSMRRQLLESLSVLPYGVNI</sequence>
<evidence type="ECO:0000256" key="1">
    <source>
        <dbReference type="SAM" id="MobiDB-lite"/>
    </source>
</evidence>
<protein>
    <submittedName>
        <fullName evidence="2">Uncharacterized protein</fullName>
    </submittedName>
</protein>
<dbReference type="EMBL" id="CP121646">
    <property type="protein sequence ID" value="WFU62778.1"/>
    <property type="molecule type" value="Genomic_DNA"/>
</dbReference>
<reference evidence="2 3" key="1">
    <citation type="submission" date="2023-04" db="EMBL/GenBank/DDBJ databases">
        <title>Australian commercial rhizobial inoculants.</title>
        <authorList>
            <person name="Kohlmeier M.G."/>
            <person name="O'Hara G.W."/>
            <person name="Colombi E."/>
            <person name="Ramsay J.P."/>
            <person name="Terpolilli J."/>
        </authorList>
    </citation>
    <scope>NUCLEOTIDE SEQUENCE [LARGE SCALE GENOMIC DNA]</scope>
    <source>
        <strain evidence="2 3">CB627</strain>
    </source>
</reference>